<reference evidence="3 4" key="1">
    <citation type="journal article" date="2020" name="Microorganisms">
        <title>Osmotic Adaptation and Compatible Solute Biosynthesis of Phototrophic Bacteria as Revealed from Genome Analyses.</title>
        <authorList>
            <person name="Imhoff J.F."/>
            <person name="Rahn T."/>
            <person name="Kunzel S."/>
            <person name="Keller A."/>
            <person name="Neulinger S.C."/>
        </authorList>
    </citation>
    <scope>NUCLEOTIDE SEQUENCE [LARGE SCALE GENOMIC DNA]</scope>
    <source>
        <strain evidence="3 4">DSM 6210</strain>
    </source>
</reference>
<sequence length="298" mass="32138">MCELFAMSSLMPATLSFSLERLARRGGAEGPHRDGWGIAFYEGPDCLLLREPRPASESPLMRFMEQQGLRTNMALSHIRLATFGNRSLRNTQPFLRELGGRMHAFAHNGDLPDLLAEPDDPRAPYRPVGETDSERAFCGLLTRLAPLWRDAGGGVPELAERLAVIGAHAAELRALGPANFLYADGDALFVHAHQRTQLDGRLRPPGLYLLQRCCWRSAPELADSGVELQSVRQDVALVASAPLTEELWQPLGEGDLIALSKGACYNAEGTLSAPEQVASATPGQAMADADDGVGALGC</sequence>
<dbReference type="InterPro" id="IPR017932">
    <property type="entry name" value="GATase_2_dom"/>
</dbReference>
<dbReference type="RefSeq" id="WP_200235157.1">
    <property type="nucleotide sequence ID" value="NZ_NRRV01000011.1"/>
</dbReference>
<dbReference type="PANTHER" id="PTHR42824:SF1">
    <property type="entry name" value="GLUTAMINE AMIDOTRANSFERASE YAFJ-RELATED"/>
    <property type="match status" value="1"/>
</dbReference>
<organism evidence="3 4">
    <name type="scientific">Thiohalocapsa halophila</name>
    <dbReference type="NCBI Taxonomy" id="69359"/>
    <lineage>
        <taxon>Bacteria</taxon>
        <taxon>Pseudomonadati</taxon>
        <taxon>Pseudomonadota</taxon>
        <taxon>Gammaproteobacteria</taxon>
        <taxon>Chromatiales</taxon>
        <taxon>Chromatiaceae</taxon>
        <taxon>Thiohalocapsa</taxon>
    </lineage>
</organism>
<evidence type="ECO:0000259" key="2">
    <source>
        <dbReference type="PROSITE" id="PS51278"/>
    </source>
</evidence>
<dbReference type="SUPFAM" id="SSF56235">
    <property type="entry name" value="N-terminal nucleophile aminohydrolases (Ntn hydrolases)"/>
    <property type="match status" value="1"/>
</dbReference>
<dbReference type="CDD" id="cd01908">
    <property type="entry name" value="YafJ"/>
    <property type="match status" value="1"/>
</dbReference>
<dbReference type="PROSITE" id="PS51278">
    <property type="entry name" value="GATASE_TYPE_2"/>
    <property type="match status" value="1"/>
</dbReference>
<accession>A0ABS1CER5</accession>
<name>A0ABS1CER5_9GAMM</name>
<dbReference type="InterPro" id="IPR026869">
    <property type="entry name" value="EgtC-like"/>
</dbReference>
<dbReference type="Pfam" id="PF13230">
    <property type="entry name" value="GATase_4"/>
    <property type="match status" value="1"/>
</dbReference>
<gene>
    <name evidence="3" type="ORF">CKO31_06360</name>
</gene>
<keyword evidence="4" id="KW-1185">Reference proteome</keyword>
<protein>
    <recommendedName>
        <fullName evidence="2">Glutamine amidotransferase type-2 domain-containing protein</fullName>
    </recommendedName>
</protein>
<keyword evidence="1" id="KW-0315">Glutamine amidotransferase</keyword>
<proteinExistence type="predicted"/>
<feature type="domain" description="Glutamine amidotransferase type-2" evidence="2">
    <location>
        <begin position="2"/>
        <end position="298"/>
    </location>
</feature>
<dbReference type="InterPro" id="IPR029055">
    <property type="entry name" value="Ntn_hydrolases_N"/>
</dbReference>
<dbReference type="PANTHER" id="PTHR42824">
    <property type="entry name" value="GLUTAMINE AMIDOTRANSFERASE"/>
    <property type="match status" value="1"/>
</dbReference>
<comment type="caution">
    <text evidence="3">The sequence shown here is derived from an EMBL/GenBank/DDBJ whole genome shotgun (WGS) entry which is preliminary data.</text>
</comment>
<dbReference type="Proteomes" id="UP000748752">
    <property type="component" value="Unassembled WGS sequence"/>
</dbReference>
<evidence type="ECO:0000313" key="4">
    <source>
        <dbReference type="Proteomes" id="UP000748752"/>
    </source>
</evidence>
<dbReference type="EMBL" id="NRRV01000011">
    <property type="protein sequence ID" value="MBK1630375.1"/>
    <property type="molecule type" value="Genomic_DNA"/>
</dbReference>
<evidence type="ECO:0000313" key="3">
    <source>
        <dbReference type="EMBL" id="MBK1630375.1"/>
    </source>
</evidence>
<dbReference type="Gene3D" id="3.60.20.10">
    <property type="entry name" value="Glutamine Phosphoribosylpyrophosphate, subunit 1, domain 1"/>
    <property type="match status" value="1"/>
</dbReference>
<evidence type="ECO:0000256" key="1">
    <source>
        <dbReference type="ARBA" id="ARBA00022962"/>
    </source>
</evidence>